<feature type="region of interest" description="Disordered" evidence="1">
    <location>
        <begin position="113"/>
        <end position="135"/>
    </location>
</feature>
<evidence type="ECO:0000256" key="1">
    <source>
        <dbReference type="SAM" id="MobiDB-lite"/>
    </source>
</evidence>
<dbReference type="AlphaFoldDB" id="A0ABD1EX08"/>
<comment type="caution">
    <text evidence="2">The sequence shown here is derived from an EMBL/GenBank/DDBJ whole genome shotgun (WGS) entry which is preliminary data.</text>
</comment>
<proteinExistence type="predicted"/>
<feature type="compositionally biased region" description="Low complexity" evidence="1">
    <location>
        <begin position="694"/>
        <end position="706"/>
    </location>
</feature>
<dbReference type="Proteomes" id="UP001566132">
    <property type="component" value="Unassembled WGS sequence"/>
</dbReference>
<reference evidence="2 3" key="1">
    <citation type="submission" date="2024-05" db="EMBL/GenBank/DDBJ databases">
        <title>Genetic variation in Jamaican populations of the coffee berry borer (Hypothenemus hampei).</title>
        <authorList>
            <person name="Errbii M."/>
            <person name="Myrie A."/>
        </authorList>
    </citation>
    <scope>NUCLEOTIDE SEQUENCE [LARGE SCALE GENOMIC DNA]</scope>
    <source>
        <strain evidence="2">JA-Hopewell-2020-01-JO</strain>
        <tissue evidence="2">Whole body</tissue>
    </source>
</reference>
<gene>
    <name evidence="2" type="ORF">ABEB36_005115</name>
</gene>
<evidence type="ECO:0000313" key="3">
    <source>
        <dbReference type="Proteomes" id="UP001566132"/>
    </source>
</evidence>
<name>A0ABD1EX08_HYPHA</name>
<feature type="compositionally biased region" description="Polar residues" evidence="1">
    <location>
        <begin position="113"/>
        <end position="125"/>
    </location>
</feature>
<sequence>MDLSIDVQKLSNKRRSMDPLSSADSMSDILDLSGLDLDNEEDWLYKAELNPTVESPSQWLKSKNYRPSYVPPECNKDPKLKSTKSIDTRTFTRPKKKTSRPSINDIEQIYQSGSDGNEMYSSTEGTIPKSKVPQTVEEEQEITTTEPLRFDLSQPTSFHNFDSFIGHNSNVEFFQNMSPPSLVNSLCSSTFANLMESSFIKNDPILSEIRDKDYTESVLLQDMEAPMFQSITESCSSINSDTPESFLKKVTRDGTFRRNASEHNITFGKVDNFMGNQRSSNEFTHSTGNAHSDVQNATFALNATNLTPQSVCKNSTGNFNGTYRRILKHNGTFKKSDLKHNQSNIEQCNLTNVINHGNLNSIENDMNSSNKGSLEDVNSTLTKPSGDTVILRKDSLEDLKKRLSSSDGSDDLNRIEDKDTDFEESFTEMNLNKTIEIKRTSLGSTDSLDRMSSLSGSSKGSSKVLSTEDVRTVVDMQKRNMKGFMSTPKVRATKLNIWDNNFISPITGGIVKTTYSDSDLSDEYKSVKSSASKVTLETWTQPIRRNMEYIAPPKDIKIKTNTKSLYTSTGQKPLPALPTHLTSYQNVAVKNTVQQGSHQNWNKPVKVGQSANVSNLNTMGTKLKGSYTSLKPISTNLPVVPPIGSTFNGTETITRPSAMRSNTVPTTKPNVPILVQGGEGIKPVRASGLPRPTGIPRPSSRIPGPRTNNLRPATSSRNVNY</sequence>
<feature type="region of interest" description="Disordered" evidence="1">
    <location>
        <begin position="681"/>
        <end position="721"/>
    </location>
</feature>
<feature type="region of interest" description="Disordered" evidence="1">
    <location>
        <begin position="1"/>
        <end position="25"/>
    </location>
</feature>
<protein>
    <submittedName>
        <fullName evidence="2">Uncharacterized protein</fullName>
    </submittedName>
</protein>
<feature type="compositionally biased region" description="Polar residues" evidence="1">
    <location>
        <begin position="707"/>
        <end position="721"/>
    </location>
</feature>
<organism evidence="2 3">
    <name type="scientific">Hypothenemus hampei</name>
    <name type="common">Coffee berry borer</name>
    <dbReference type="NCBI Taxonomy" id="57062"/>
    <lineage>
        <taxon>Eukaryota</taxon>
        <taxon>Metazoa</taxon>
        <taxon>Ecdysozoa</taxon>
        <taxon>Arthropoda</taxon>
        <taxon>Hexapoda</taxon>
        <taxon>Insecta</taxon>
        <taxon>Pterygota</taxon>
        <taxon>Neoptera</taxon>
        <taxon>Endopterygota</taxon>
        <taxon>Coleoptera</taxon>
        <taxon>Polyphaga</taxon>
        <taxon>Cucujiformia</taxon>
        <taxon>Curculionidae</taxon>
        <taxon>Scolytinae</taxon>
        <taxon>Hypothenemus</taxon>
    </lineage>
</organism>
<dbReference type="EMBL" id="JBDJPC010000004">
    <property type="protein sequence ID" value="KAL1505583.1"/>
    <property type="molecule type" value="Genomic_DNA"/>
</dbReference>
<keyword evidence="3" id="KW-1185">Reference proteome</keyword>
<accession>A0ABD1EX08</accession>
<evidence type="ECO:0000313" key="2">
    <source>
        <dbReference type="EMBL" id="KAL1505583.1"/>
    </source>
</evidence>